<keyword evidence="4" id="KW-1185">Reference proteome</keyword>
<dbReference type="InterPro" id="IPR018152">
    <property type="entry name" value="SOD_Cu/Zn_BS"/>
</dbReference>
<dbReference type="PANTHER" id="PTHR10003">
    <property type="entry name" value="SUPEROXIDE DISMUTASE CU-ZN -RELATED"/>
    <property type="match status" value="1"/>
</dbReference>
<keyword evidence="1" id="KW-0186">Copper</keyword>
<evidence type="ECO:0000256" key="2">
    <source>
        <dbReference type="SAM" id="SignalP"/>
    </source>
</evidence>
<dbReference type="InterPro" id="IPR036423">
    <property type="entry name" value="SOD-like_Cu/Zn_dom_sf"/>
</dbReference>
<evidence type="ECO:0000259" key="3">
    <source>
        <dbReference type="Pfam" id="PF00080"/>
    </source>
</evidence>
<accession>A0A0N5BAA7</accession>
<sequence length="172" mass="18349">MFLTTFILILPAFVLCAKKAESKIYLVTENGTVPTKHIGTIEITELKDGKFHFKGNLKNLPPGPHGFHIHQNDSIDNACIAAGPHLNLHNNNHGGLNSQVRHEGDLGNISTDKKGNTKIDIKVGGLDFNGTANLLSRTLVVHQLIDDLGLGSSNASRTAGNSGARIACGLIN</sequence>
<dbReference type="EC" id="1.15.1.1" evidence="1"/>
<comment type="similarity">
    <text evidence="1">Belongs to the Cu-Zn superoxide dismutase family.</text>
</comment>
<keyword evidence="1" id="KW-0560">Oxidoreductase</keyword>
<dbReference type="InterPro" id="IPR001424">
    <property type="entry name" value="SOD_Cu_Zn_dom"/>
</dbReference>
<comment type="catalytic activity">
    <reaction evidence="1">
        <text>2 superoxide + 2 H(+) = H2O2 + O2</text>
        <dbReference type="Rhea" id="RHEA:20696"/>
        <dbReference type="ChEBI" id="CHEBI:15378"/>
        <dbReference type="ChEBI" id="CHEBI:15379"/>
        <dbReference type="ChEBI" id="CHEBI:16240"/>
        <dbReference type="ChEBI" id="CHEBI:18421"/>
        <dbReference type="EC" id="1.15.1.1"/>
    </reaction>
</comment>
<dbReference type="SUPFAM" id="SSF49329">
    <property type="entry name" value="Cu,Zn superoxide dismutase-like"/>
    <property type="match status" value="1"/>
</dbReference>
<evidence type="ECO:0000256" key="1">
    <source>
        <dbReference type="RuleBase" id="RU000393"/>
    </source>
</evidence>
<dbReference type="AlphaFoldDB" id="A0A0N5BAA7"/>
<keyword evidence="1" id="KW-0479">Metal-binding</keyword>
<dbReference type="Pfam" id="PF00080">
    <property type="entry name" value="Sod_Cu"/>
    <property type="match status" value="1"/>
</dbReference>
<evidence type="ECO:0000313" key="4">
    <source>
        <dbReference type="Proteomes" id="UP000046392"/>
    </source>
</evidence>
<dbReference type="PROSITE" id="PS00332">
    <property type="entry name" value="SOD_CU_ZN_2"/>
    <property type="match status" value="1"/>
</dbReference>
<comment type="cofactor">
    <cofactor evidence="1">
        <name>Cu cation</name>
        <dbReference type="ChEBI" id="CHEBI:23378"/>
    </cofactor>
    <text evidence="1">Binds 1 copper ion per subunit.</text>
</comment>
<proteinExistence type="inferred from homology"/>
<reference evidence="5" key="1">
    <citation type="submission" date="2017-02" db="UniProtKB">
        <authorList>
            <consortium name="WormBaseParasite"/>
        </authorList>
    </citation>
    <scope>IDENTIFICATION</scope>
</reference>
<comment type="cofactor">
    <cofactor evidence="1">
        <name>Zn(2+)</name>
        <dbReference type="ChEBI" id="CHEBI:29105"/>
    </cofactor>
    <text evidence="1">Binds 1 zinc ion per subunit.</text>
</comment>
<dbReference type="InterPro" id="IPR024134">
    <property type="entry name" value="SOD_Cu/Zn_/chaperone"/>
</dbReference>
<dbReference type="WBParaSite" id="SPAL_0000297700.1">
    <property type="protein sequence ID" value="SPAL_0000297700.1"/>
    <property type="gene ID" value="SPAL_0000297700"/>
</dbReference>
<keyword evidence="1" id="KW-0862">Zinc</keyword>
<dbReference type="STRING" id="174720.A0A0N5BAA7"/>
<comment type="function">
    <text evidence="1">Destroys radicals which are normally produced within the cells and which are toxic to biological systems.</text>
</comment>
<dbReference type="Proteomes" id="UP000046392">
    <property type="component" value="Unplaced"/>
</dbReference>
<dbReference type="GO" id="GO:0005507">
    <property type="term" value="F:copper ion binding"/>
    <property type="evidence" value="ECO:0007669"/>
    <property type="project" value="InterPro"/>
</dbReference>
<name>A0A0N5BAA7_STREA</name>
<dbReference type="Gene3D" id="2.60.40.200">
    <property type="entry name" value="Superoxide dismutase, copper/zinc binding domain"/>
    <property type="match status" value="1"/>
</dbReference>
<dbReference type="GO" id="GO:0004784">
    <property type="term" value="F:superoxide dismutase activity"/>
    <property type="evidence" value="ECO:0007669"/>
    <property type="project" value="UniProtKB-EC"/>
</dbReference>
<evidence type="ECO:0000313" key="5">
    <source>
        <dbReference type="WBParaSite" id="SPAL_0000297700.1"/>
    </source>
</evidence>
<dbReference type="PRINTS" id="PR00068">
    <property type="entry name" value="CUZNDISMTASE"/>
</dbReference>
<protein>
    <recommendedName>
        <fullName evidence="1">Superoxide dismutase [Cu-Zn]</fullName>
        <ecNumber evidence="1">1.15.1.1</ecNumber>
    </recommendedName>
</protein>
<feature type="domain" description="Superoxide dismutase copper/zinc binding" evidence="3">
    <location>
        <begin position="39"/>
        <end position="171"/>
    </location>
</feature>
<feature type="signal peptide" evidence="2">
    <location>
        <begin position="1"/>
        <end position="22"/>
    </location>
</feature>
<dbReference type="CDD" id="cd00305">
    <property type="entry name" value="Cu-Zn_Superoxide_Dismutase"/>
    <property type="match status" value="1"/>
</dbReference>
<feature type="chain" id="PRO_5005894058" description="Superoxide dismutase [Cu-Zn]" evidence="2">
    <location>
        <begin position="23"/>
        <end position="172"/>
    </location>
</feature>
<keyword evidence="2" id="KW-0732">Signal</keyword>
<organism evidence="4 5">
    <name type="scientific">Strongyloides papillosus</name>
    <name type="common">Intestinal threadworm</name>
    <dbReference type="NCBI Taxonomy" id="174720"/>
    <lineage>
        <taxon>Eukaryota</taxon>
        <taxon>Metazoa</taxon>
        <taxon>Ecdysozoa</taxon>
        <taxon>Nematoda</taxon>
        <taxon>Chromadorea</taxon>
        <taxon>Rhabditida</taxon>
        <taxon>Tylenchina</taxon>
        <taxon>Panagrolaimomorpha</taxon>
        <taxon>Strongyloidoidea</taxon>
        <taxon>Strongyloididae</taxon>
        <taxon>Strongyloides</taxon>
    </lineage>
</organism>